<dbReference type="Proteomes" id="UP000182235">
    <property type="component" value="Unassembled WGS sequence"/>
</dbReference>
<comment type="similarity">
    <text evidence="2">Belongs to the Mediator complex subunit 12 family.</text>
</comment>
<organism evidence="14 15">
    <name type="scientific">Emergomyces pasteurianus Ep9510</name>
    <dbReference type="NCBI Taxonomy" id="1447872"/>
    <lineage>
        <taxon>Eukaryota</taxon>
        <taxon>Fungi</taxon>
        <taxon>Dikarya</taxon>
        <taxon>Ascomycota</taxon>
        <taxon>Pezizomycotina</taxon>
        <taxon>Eurotiomycetes</taxon>
        <taxon>Eurotiomycetidae</taxon>
        <taxon>Onygenales</taxon>
        <taxon>Ajellomycetaceae</taxon>
        <taxon>Emergomyces</taxon>
    </lineage>
</organism>
<evidence type="ECO:0000256" key="2">
    <source>
        <dbReference type="ARBA" id="ARBA00010289"/>
    </source>
</evidence>
<dbReference type="EMBL" id="LGRN01000028">
    <property type="protein sequence ID" value="OJD18678.1"/>
    <property type="molecule type" value="Genomic_DNA"/>
</dbReference>
<feature type="compositionally biased region" description="Low complexity" evidence="12">
    <location>
        <begin position="1548"/>
        <end position="1568"/>
    </location>
</feature>
<feature type="compositionally biased region" description="Polar residues" evidence="12">
    <location>
        <begin position="36"/>
        <end position="45"/>
    </location>
</feature>
<keyword evidence="5" id="KW-0678">Repressor</keyword>
<proteinExistence type="inferred from homology"/>
<dbReference type="GO" id="GO:0003712">
    <property type="term" value="F:transcription coregulator activity"/>
    <property type="evidence" value="ECO:0007669"/>
    <property type="project" value="InterPro"/>
</dbReference>
<dbReference type="PANTHER" id="PTHR46567:SF1">
    <property type="entry name" value="MEDIATOR OF RNA POLYMERASE II TRANSCRIPTION SUBUNIT 12"/>
    <property type="match status" value="1"/>
</dbReference>
<feature type="compositionally biased region" description="Basic residues" evidence="12">
    <location>
        <begin position="1"/>
        <end position="11"/>
    </location>
</feature>
<evidence type="ECO:0000256" key="6">
    <source>
        <dbReference type="ARBA" id="ARBA00023015"/>
    </source>
</evidence>
<evidence type="ECO:0000256" key="10">
    <source>
        <dbReference type="ARBA" id="ARBA00025661"/>
    </source>
</evidence>
<dbReference type="InterPro" id="IPR057344">
    <property type="entry name" value="ARM_SRB8"/>
</dbReference>
<keyword evidence="9" id="KW-0539">Nucleus</keyword>
<dbReference type="OrthoDB" id="20828at2759"/>
<dbReference type="VEuPathDB" id="FungiDB:AJ78_01293"/>
<feature type="region of interest" description="Disordered" evidence="12">
    <location>
        <begin position="1524"/>
        <end position="1575"/>
    </location>
</feature>
<sequence length="1657" mass="184463">MIPHSSSHRPPSHPAPPSAGSSASSAHRATPETARTIDSSSQQNAVIDLTEPDFTDVADIARPAKRLRLDIGNEPPPPSLDYHHNQHQHQHQQPQPQQQQQQGEYYEIQSNPEHHGFSTTGEASSEFSMNPLDLMNASSTEQAARPPWSFGTDIPRPDTEGQPEVSQWPQFASLPPLPLHPWKYGRQERYLASTTQPKDNMKCGEVETTPYRIDIPSVAPRFADNRPADFAPWTGSQPEDVLSEQTTKQGFYDRVQVSSNESASARASLYTHFKHRSGLKILSSVFAAALEKRQAQCTITTASTFRPPPRVTLTDIKREAWLRDLANPSVPLRRLSRTIPHGIRGKVLLDQCLGKSIPICRAIWLAKCVGANELRAFKRKGTSAGVASGLETKWVRDWTISVQQFIEGVIASFGDANWKLRVSYSIRLSARLFLEHLIEQDHFLDWFLASLDNASFENLPVWLLMVGVYWQNIVRYRKRGRRLAECMLEKLRLATETDLKGQLNPLTRRLSRLTKTFTQTHPSSFILPRSWAKYESVISSCLDMNLPDDRAVFEKLKARNIRLCRLQNSREKHTRPPHQRLIQLLDSSSDVPTICTECLNISRDYSILVTKVIEWASTSFRYGLARKYTAVRIFRRWKKAGIDIDFHLLSFLMQNHQKSGVQLLDVFHVICELVRSQSFSVAKYLQWLMARGVVSNISEFQQKHVSGGIGLLAHLPPCRLPSHIWNLRNTLLSRTGFSVTLESDTIQRIKASVRRRLPNMFPELSPNGDAEMTEDVDLASLSWTIRSEIGNWIRDQVASHIKDSLRSAMDRDFASEVKTSALTPQEFFEVRYILECLSDLSMLADVLKYASGSDNVTVLTSAVDTLNYHLDTFTAIGATSDLFKSYTGAYARISKTELSVQDLITSLLEVAIKLPAETSTVASLRRDQLQRDRKLAIAASSPVSDHIVETLNTANATFTEELDQLLASGNSMDETTMARIFDSLRKRLQAGSINGKQCAHEAARYFAQLRPFNAKFFDNLMIKWVISVLKSYPRPNLSAMLPPLVGVGCVTLHSFYVLAKVLLHSDAHRNTIPDLAELLFSMIQLLDNRLSNGNGSQDLVAYRFKIARQEYMRQFPGEALGLMQDLLAELSEGTTGSSPEQFNRDLLDTTLKPLLCEIMVRHPAVVGVDCAGRLQEKFPACMNLTHQALGCLLASQSQSGLVAAEETIESINDFSLPFCLMKLRLLFAFECNGDVKKRIYDAVFEAAKLNVHHGQSHWIDVVETLDADAAQEIRRRAEEQLLSLVLSADSLPTSPTSEANAPPSFNASALVCLRIVEDLSFSVPETGIPSLGPILLDKMNMILHKVTILENNIMNANTIQENDQAAATRDSHATQESVITFWFCIMLRLVSIHRSTFTPGTLSKSDLADQTRLLISIICITLSRTLSPKIPGQPHTFTSTVSSEPTTLASIPQPQPQPLLYGTKTGISTNLQTQALDVAATLLDSIPDDARQQCARFLRDRCPPFLHPQNDPRLLFLLGPVAADTQPSSSTTQSSQQQPVAPTPPQATPGTPATPATPTTTVSIGTAAPSSSSQQLLGGNIYNSTSFIPFDDPNSFVSKLRVQQRGRIVGAYPLRPWEMLEESAPVIGVNDTAVNLGWFGARRMRGDVTGCDWGDGC</sequence>
<feature type="compositionally biased region" description="Low complexity" evidence="12">
    <location>
        <begin position="91"/>
        <end position="102"/>
    </location>
</feature>
<evidence type="ECO:0000313" key="14">
    <source>
        <dbReference type="EMBL" id="OJD18678.1"/>
    </source>
</evidence>
<dbReference type="PANTHER" id="PTHR46567">
    <property type="entry name" value="MEDIATOR OF RNA POLYMERASE II TRANSCRIPTION SUBUNIT 12"/>
    <property type="match status" value="1"/>
</dbReference>
<dbReference type="GO" id="GO:0016592">
    <property type="term" value="C:mediator complex"/>
    <property type="evidence" value="ECO:0007669"/>
    <property type="project" value="InterPro"/>
</dbReference>
<evidence type="ECO:0000313" key="15">
    <source>
        <dbReference type="Proteomes" id="UP000182235"/>
    </source>
</evidence>
<evidence type="ECO:0000256" key="12">
    <source>
        <dbReference type="SAM" id="MobiDB-lite"/>
    </source>
</evidence>
<feature type="region of interest" description="Disordered" evidence="12">
    <location>
        <begin position="1"/>
        <end position="52"/>
    </location>
</feature>
<accession>A0A1J9PR36</accession>
<comment type="caution">
    <text evidence="14">The sequence shown here is derived from an EMBL/GenBank/DDBJ whole genome shotgun (WGS) entry which is preliminary data.</text>
</comment>
<evidence type="ECO:0000256" key="1">
    <source>
        <dbReference type="ARBA" id="ARBA00004123"/>
    </source>
</evidence>
<dbReference type="GO" id="GO:0006357">
    <property type="term" value="P:regulation of transcription by RNA polymerase II"/>
    <property type="evidence" value="ECO:0007669"/>
    <property type="project" value="InterPro"/>
</dbReference>
<evidence type="ECO:0000256" key="9">
    <source>
        <dbReference type="ARBA" id="ARBA00023242"/>
    </source>
</evidence>
<keyword evidence="6" id="KW-0805">Transcription regulation</keyword>
<feature type="compositionally biased region" description="Low complexity" evidence="12">
    <location>
        <begin position="18"/>
        <end position="28"/>
    </location>
</feature>
<feature type="domain" description="Mediator complex subunit Med12" evidence="13">
    <location>
        <begin position="304"/>
        <end position="367"/>
    </location>
</feature>
<evidence type="ECO:0000256" key="4">
    <source>
        <dbReference type="ARBA" id="ARBA00019622"/>
    </source>
</evidence>
<name>A0A1J9PR36_9EURO</name>
<comment type="subcellular location">
    <subcellularLocation>
        <location evidence="1">Nucleus</location>
    </subcellularLocation>
</comment>
<gene>
    <name evidence="14" type="ORF">AJ78_01293</name>
</gene>
<reference evidence="14 15" key="1">
    <citation type="submission" date="2015-07" db="EMBL/GenBank/DDBJ databases">
        <title>Emmonsia species relationships and genome sequence.</title>
        <authorList>
            <consortium name="The Broad Institute Genomics Platform"/>
            <person name="Cuomo C.A."/>
            <person name="Munoz J.F."/>
            <person name="Imamovic A."/>
            <person name="Priest M.E."/>
            <person name="Young S."/>
            <person name="Clay O.K."/>
            <person name="McEwen J.G."/>
        </authorList>
    </citation>
    <scope>NUCLEOTIDE SEQUENCE [LARGE SCALE GENOMIC DNA]</scope>
    <source>
        <strain evidence="14 15">UAMH 9510</strain>
    </source>
</reference>
<feature type="compositionally biased region" description="Low complexity" evidence="12">
    <location>
        <begin position="1525"/>
        <end position="1540"/>
    </location>
</feature>
<protein>
    <recommendedName>
        <fullName evidence="4">Mediator of RNA polymerase II transcription subunit 12</fullName>
    </recommendedName>
    <alternativeName>
        <fullName evidence="11">Mediator complex subunit 12</fullName>
    </alternativeName>
</protein>
<dbReference type="Pfam" id="PF25326">
    <property type="entry name" value="ARM_SRB8"/>
    <property type="match status" value="1"/>
</dbReference>
<dbReference type="STRING" id="1447872.A0A1J9PR36"/>
<evidence type="ECO:0000259" key="13">
    <source>
        <dbReference type="SMART" id="SM01281"/>
    </source>
</evidence>
<feature type="region of interest" description="Disordered" evidence="12">
    <location>
        <begin position="138"/>
        <end position="166"/>
    </location>
</feature>
<evidence type="ECO:0000256" key="3">
    <source>
        <dbReference type="ARBA" id="ARBA00011629"/>
    </source>
</evidence>
<dbReference type="InterPro" id="IPR019035">
    <property type="entry name" value="Mediator_Med12"/>
</dbReference>
<evidence type="ECO:0000256" key="7">
    <source>
        <dbReference type="ARBA" id="ARBA00023159"/>
    </source>
</evidence>
<keyword evidence="15" id="KW-1185">Reference proteome</keyword>
<keyword evidence="7" id="KW-0010">Activator</keyword>
<keyword evidence="8" id="KW-0804">Transcription</keyword>
<evidence type="ECO:0000256" key="8">
    <source>
        <dbReference type="ARBA" id="ARBA00023163"/>
    </source>
</evidence>
<comment type="function">
    <text evidence="10">Component of the SRB8-11 complex. The SRB8-11 complex is a regulatory module of the Mediator complex which is itself involved in regulation of basal and activated RNA polymerase II-dependent transcription. The SRB8-11 complex may be involved in the transcriptional repression of a subset of genes regulated by Mediator. It may inhibit the association of the Mediator complex with RNA polymerase II to form the holoenzyme complex.</text>
</comment>
<dbReference type="SMART" id="SM01281">
    <property type="entry name" value="Med12"/>
    <property type="match status" value="1"/>
</dbReference>
<comment type="subunit">
    <text evidence="3">Component of the SRB8-11 complex, which itself associates with the Mediator complex.</text>
</comment>
<evidence type="ECO:0000256" key="11">
    <source>
        <dbReference type="ARBA" id="ARBA00032010"/>
    </source>
</evidence>
<evidence type="ECO:0000256" key="5">
    <source>
        <dbReference type="ARBA" id="ARBA00022491"/>
    </source>
</evidence>
<feature type="region of interest" description="Disordered" evidence="12">
    <location>
        <begin position="69"/>
        <end position="104"/>
    </location>
</feature>
<dbReference type="Pfam" id="PF09497">
    <property type="entry name" value="Med12"/>
    <property type="match status" value="1"/>
</dbReference>